<evidence type="ECO:0000313" key="2">
    <source>
        <dbReference type="EMBL" id="KAK8227445.1"/>
    </source>
</evidence>
<dbReference type="EMBL" id="JBBWRZ010000010">
    <property type="protein sequence ID" value="KAK8227445.1"/>
    <property type="molecule type" value="Genomic_DNA"/>
</dbReference>
<feature type="region of interest" description="Disordered" evidence="1">
    <location>
        <begin position="199"/>
        <end position="238"/>
    </location>
</feature>
<gene>
    <name evidence="2" type="ORF">HDK90DRAFT_541396</name>
</gene>
<evidence type="ECO:0000256" key="1">
    <source>
        <dbReference type="SAM" id="MobiDB-lite"/>
    </source>
</evidence>
<dbReference type="Proteomes" id="UP001492380">
    <property type="component" value="Unassembled WGS sequence"/>
</dbReference>
<evidence type="ECO:0000313" key="3">
    <source>
        <dbReference type="Proteomes" id="UP001492380"/>
    </source>
</evidence>
<organism evidence="2 3">
    <name type="scientific">Phyllosticta capitalensis</name>
    <dbReference type="NCBI Taxonomy" id="121624"/>
    <lineage>
        <taxon>Eukaryota</taxon>
        <taxon>Fungi</taxon>
        <taxon>Dikarya</taxon>
        <taxon>Ascomycota</taxon>
        <taxon>Pezizomycotina</taxon>
        <taxon>Dothideomycetes</taxon>
        <taxon>Dothideomycetes incertae sedis</taxon>
        <taxon>Botryosphaeriales</taxon>
        <taxon>Phyllostictaceae</taxon>
        <taxon>Phyllosticta</taxon>
    </lineage>
</organism>
<accession>A0ABR1YFX2</accession>
<reference evidence="2 3" key="1">
    <citation type="submission" date="2024-04" db="EMBL/GenBank/DDBJ databases">
        <title>Phyllosticta paracitricarpa is synonymous to the EU quarantine fungus P. citricarpa based on phylogenomic analyses.</title>
        <authorList>
            <consortium name="Lawrence Berkeley National Laboratory"/>
            <person name="Van Ingen-Buijs V.A."/>
            <person name="Van Westerhoven A.C."/>
            <person name="Haridas S."/>
            <person name="Skiadas P."/>
            <person name="Martin F."/>
            <person name="Groenewald J.Z."/>
            <person name="Crous P.W."/>
            <person name="Seidl M.F."/>
        </authorList>
    </citation>
    <scope>NUCLEOTIDE SEQUENCE [LARGE SCALE GENOMIC DNA]</scope>
    <source>
        <strain evidence="2 3">CBS 123374</strain>
    </source>
</reference>
<proteinExistence type="predicted"/>
<keyword evidence="3" id="KW-1185">Reference proteome</keyword>
<comment type="caution">
    <text evidence="2">The sequence shown here is derived from an EMBL/GenBank/DDBJ whole genome shotgun (WGS) entry which is preliminary data.</text>
</comment>
<protein>
    <submittedName>
        <fullName evidence="2">Uncharacterized protein</fullName>
    </submittedName>
</protein>
<sequence>MTSFHQAIMSTPPHQHGSGELKMGCVFDLQRTMHSDSRYIQLQERASVIRPLLAFCYGVELPPLQRGPKSEDQLRDLIDLYHINESKICVDATKILAAWYTNPQSVPHSQAQCFNIATPQTGKTGKSPMHGVVTRMLASDEEGRASLIEDSLTMTGLWTPRPSDVHDATPINKRYERRGRAFSEASTLSDTKGKFLTSAHDSLNSDNDRDRQGITIPGSPRMARLRDRSPGGTPYSSPRLYNDILAMLGPPGLPSPMLDQDFPIARPDDNPFSPLRFSTSSLEDLGNLPEDTLQLIPSPLHPLTTKKTKGSGLFGPRPQPIGNFSKRNVMAQDMHPQTLKERPSLAAIKDGMFSSLRGATRRAFSNNKSKN</sequence>
<name>A0ABR1YFX2_9PEZI</name>